<feature type="chain" id="PRO_5016572004" evidence="2">
    <location>
        <begin position="31"/>
        <end position="190"/>
    </location>
</feature>
<feature type="signal peptide" evidence="2">
    <location>
        <begin position="1"/>
        <end position="30"/>
    </location>
</feature>
<protein>
    <submittedName>
        <fullName evidence="3">Uncharacterized protein</fullName>
    </submittedName>
</protein>
<reference evidence="3" key="1">
    <citation type="submission" date="2018-05" db="EMBL/GenBank/DDBJ databases">
        <title>Draft genome of Mucuna pruriens seed.</title>
        <authorList>
            <person name="Nnadi N.E."/>
            <person name="Vos R."/>
            <person name="Hasami M.H."/>
            <person name="Devisetty U.K."/>
            <person name="Aguiy J.C."/>
        </authorList>
    </citation>
    <scope>NUCLEOTIDE SEQUENCE [LARGE SCALE GENOMIC DNA]</scope>
    <source>
        <strain evidence="3">JCA_2017</strain>
    </source>
</reference>
<accession>A0A371HX46</accession>
<feature type="region of interest" description="Disordered" evidence="1">
    <location>
        <begin position="95"/>
        <end position="130"/>
    </location>
</feature>
<sequence>MPSAWPYRPLLGQGTLIHHILVALLHLGDGHLRPVPYGQKTSHIPTRSRGLLHQVDRGRAISHHHHIKGPAIHMATPHMNKLAYDKRCAYKGWREDTNPRSEESSDEVKSNRGVIQVRQNPSKPTPPRQDEVILIEVKTISNQGKLTTKPDEVDSNLDAHLKLDVDSYSAESVPALEDRFHFNKFKHMHK</sequence>
<name>A0A371HX46_MUCPR</name>
<feature type="non-terminal residue" evidence="3">
    <location>
        <position position="190"/>
    </location>
</feature>
<proteinExistence type="predicted"/>
<evidence type="ECO:0000256" key="2">
    <source>
        <dbReference type="SAM" id="SignalP"/>
    </source>
</evidence>
<dbReference type="EMBL" id="QJKJ01001484">
    <property type="protein sequence ID" value="RDY07367.1"/>
    <property type="molecule type" value="Genomic_DNA"/>
</dbReference>
<keyword evidence="2" id="KW-0732">Signal</keyword>
<dbReference type="Proteomes" id="UP000257109">
    <property type="component" value="Unassembled WGS sequence"/>
</dbReference>
<comment type="caution">
    <text evidence="3">The sequence shown here is derived from an EMBL/GenBank/DDBJ whole genome shotgun (WGS) entry which is preliminary data.</text>
</comment>
<feature type="non-terminal residue" evidence="3">
    <location>
        <position position="1"/>
    </location>
</feature>
<gene>
    <name evidence="3" type="ORF">CR513_08535</name>
</gene>
<evidence type="ECO:0000313" key="3">
    <source>
        <dbReference type="EMBL" id="RDY07367.1"/>
    </source>
</evidence>
<organism evidence="3 4">
    <name type="scientific">Mucuna pruriens</name>
    <name type="common">Velvet bean</name>
    <name type="synonym">Dolichos pruriens</name>
    <dbReference type="NCBI Taxonomy" id="157652"/>
    <lineage>
        <taxon>Eukaryota</taxon>
        <taxon>Viridiplantae</taxon>
        <taxon>Streptophyta</taxon>
        <taxon>Embryophyta</taxon>
        <taxon>Tracheophyta</taxon>
        <taxon>Spermatophyta</taxon>
        <taxon>Magnoliopsida</taxon>
        <taxon>eudicotyledons</taxon>
        <taxon>Gunneridae</taxon>
        <taxon>Pentapetalae</taxon>
        <taxon>rosids</taxon>
        <taxon>fabids</taxon>
        <taxon>Fabales</taxon>
        <taxon>Fabaceae</taxon>
        <taxon>Papilionoideae</taxon>
        <taxon>50 kb inversion clade</taxon>
        <taxon>NPAAA clade</taxon>
        <taxon>indigoferoid/millettioid clade</taxon>
        <taxon>Phaseoleae</taxon>
        <taxon>Mucuna</taxon>
    </lineage>
</organism>
<keyword evidence="4" id="KW-1185">Reference proteome</keyword>
<evidence type="ECO:0000313" key="4">
    <source>
        <dbReference type="Proteomes" id="UP000257109"/>
    </source>
</evidence>
<feature type="compositionally biased region" description="Basic and acidic residues" evidence="1">
    <location>
        <begin position="95"/>
        <end position="110"/>
    </location>
</feature>
<dbReference type="AlphaFoldDB" id="A0A371HX46"/>
<evidence type="ECO:0000256" key="1">
    <source>
        <dbReference type="SAM" id="MobiDB-lite"/>
    </source>
</evidence>